<dbReference type="EMBL" id="HACM01008661">
    <property type="protein sequence ID" value="CRZ09103.1"/>
    <property type="molecule type" value="Transcribed_RNA"/>
</dbReference>
<feature type="compositionally biased region" description="Polar residues" evidence="1">
    <location>
        <begin position="122"/>
        <end position="134"/>
    </location>
</feature>
<feature type="region of interest" description="Disordered" evidence="1">
    <location>
        <begin position="118"/>
        <end position="141"/>
    </location>
</feature>
<accession>A0A0H5R4N5</accession>
<organism evidence="2">
    <name type="scientific">Spongospora subterranea</name>
    <dbReference type="NCBI Taxonomy" id="70186"/>
    <lineage>
        <taxon>Eukaryota</taxon>
        <taxon>Sar</taxon>
        <taxon>Rhizaria</taxon>
        <taxon>Endomyxa</taxon>
        <taxon>Phytomyxea</taxon>
        <taxon>Plasmodiophorida</taxon>
        <taxon>Plasmodiophoridae</taxon>
        <taxon>Spongospora</taxon>
    </lineage>
</organism>
<reference evidence="2" key="1">
    <citation type="submission" date="2015-04" db="EMBL/GenBank/DDBJ databases">
        <title>The genome sequence of the plant pathogenic Rhizarian Plasmodiophora brassicae reveals insights in its biotrophic life cycle and the origin of chitin synthesis.</title>
        <authorList>
            <person name="Schwelm A."/>
            <person name="Fogelqvist J."/>
            <person name="Knaust A."/>
            <person name="Julke S."/>
            <person name="Lilja T."/>
            <person name="Dhandapani V."/>
            <person name="Bonilla-Rosso G."/>
            <person name="Karlsson M."/>
            <person name="Shevchenko A."/>
            <person name="Choi S.R."/>
            <person name="Kim H.G."/>
            <person name="Park J.Y."/>
            <person name="Lim Y.P."/>
            <person name="Ludwig-Muller J."/>
            <person name="Dixelius C."/>
        </authorList>
    </citation>
    <scope>NUCLEOTIDE SEQUENCE</scope>
    <source>
        <tissue evidence="2">Potato root galls</tissue>
    </source>
</reference>
<name>A0A0H5R4N5_9EUKA</name>
<proteinExistence type="predicted"/>
<sequence>GSYSDGFIGLIQHLLGFSDSGVELEVARLLGGQGGILLAQIDGTKSPDTNSDDQQNDKDFNVCRNLEGGEGGLKENLENTGRRLSETSSNNIDGTLSTATGFAKRNERHLFGGVKERVFDSLGQSNSDETQPDQNGKRECR</sequence>
<dbReference type="AlphaFoldDB" id="A0A0H5R4N5"/>
<evidence type="ECO:0000256" key="1">
    <source>
        <dbReference type="SAM" id="MobiDB-lite"/>
    </source>
</evidence>
<evidence type="ECO:0000313" key="2">
    <source>
        <dbReference type="EMBL" id="CRZ09103.1"/>
    </source>
</evidence>
<feature type="non-terminal residue" evidence="2">
    <location>
        <position position="1"/>
    </location>
</feature>
<protein>
    <submittedName>
        <fullName evidence="2">Uncharacterized protein</fullName>
    </submittedName>
</protein>